<reference evidence="1" key="2">
    <citation type="submission" date="2023-01" db="EMBL/GenBank/DDBJ databases">
        <title>Draft genome sequence of Portibacter lacus strain NBRC 108769.</title>
        <authorList>
            <person name="Sun Q."/>
            <person name="Mori K."/>
        </authorList>
    </citation>
    <scope>NUCLEOTIDE SEQUENCE</scope>
    <source>
        <strain evidence="1">NBRC 108769</strain>
    </source>
</reference>
<organism evidence="1 2">
    <name type="scientific">Portibacter lacus</name>
    <dbReference type="NCBI Taxonomy" id="1099794"/>
    <lineage>
        <taxon>Bacteria</taxon>
        <taxon>Pseudomonadati</taxon>
        <taxon>Bacteroidota</taxon>
        <taxon>Saprospiria</taxon>
        <taxon>Saprospirales</taxon>
        <taxon>Haliscomenobacteraceae</taxon>
        <taxon>Portibacter</taxon>
    </lineage>
</organism>
<reference evidence="1" key="1">
    <citation type="journal article" date="2014" name="Int. J. Syst. Evol. Microbiol.">
        <title>Complete genome sequence of Corynebacterium casei LMG S-19264T (=DSM 44701T), isolated from a smear-ripened cheese.</title>
        <authorList>
            <consortium name="US DOE Joint Genome Institute (JGI-PGF)"/>
            <person name="Walter F."/>
            <person name="Albersmeier A."/>
            <person name="Kalinowski J."/>
            <person name="Ruckert C."/>
        </authorList>
    </citation>
    <scope>NUCLEOTIDE SEQUENCE</scope>
    <source>
        <strain evidence="1">NBRC 108769</strain>
    </source>
</reference>
<proteinExistence type="predicted"/>
<gene>
    <name evidence="1" type="ORF">GCM10007940_47900</name>
</gene>
<dbReference type="AlphaFoldDB" id="A0AA37WHX7"/>
<name>A0AA37WHX7_9BACT</name>
<keyword evidence="2" id="KW-1185">Reference proteome</keyword>
<accession>A0AA37WHX7</accession>
<sequence>MSCQDSKIYKMDTPKTKPPLFNLEAGLEQELMDREVIFEKYIQTRIGNAEANRIYDNGDIYKIFLGSNQNIKKDDISWEKVGTLSEKGIEKLKSISENEVQDFIKDGPHERVAQAIENINWYFYFGETILVQSQSRQWKRDPKFARKIEKAIESNFKPAFLEQ</sequence>
<comment type="caution">
    <text evidence="1">The sequence shown here is derived from an EMBL/GenBank/DDBJ whole genome shotgun (WGS) entry which is preliminary data.</text>
</comment>
<evidence type="ECO:0000313" key="2">
    <source>
        <dbReference type="Proteomes" id="UP001156666"/>
    </source>
</evidence>
<dbReference type="EMBL" id="BSOH01000037">
    <property type="protein sequence ID" value="GLR20174.1"/>
    <property type="molecule type" value="Genomic_DNA"/>
</dbReference>
<evidence type="ECO:0000313" key="1">
    <source>
        <dbReference type="EMBL" id="GLR20174.1"/>
    </source>
</evidence>
<protein>
    <submittedName>
        <fullName evidence="1">Uncharacterized protein</fullName>
    </submittedName>
</protein>
<dbReference type="Proteomes" id="UP001156666">
    <property type="component" value="Unassembled WGS sequence"/>
</dbReference>